<dbReference type="InterPro" id="IPR036653">
    <property type="entry name" value="CinA-like_C"/>
</dbReference>
<dbReference type="Proteomes" id="UP000595917">
    <property type="component" value="Chromosome"/>
</dbReference>
<sequence>MADDTVSSIIKKLAEKSWRLAAAESCTAGLVADLMASVPGASKVFWGSYVTYSIESKTSMLGVDPDLISRHGAVSEACARAMSSGACQKSGVQCGVSVTGLAGPDGDGSGLPVGTVWIAVTISGSGTSAREYRYTGSRNTIRRAAAEDALRELYNRIR</sequence>
<feature type="domain" description="CinA C-terminal" evidence="1">
    <location>
        <begin position="6"/>
        <end position="155"/>
    </location>
</feature>
<reference evidence="2" key="1">
    <citation type="submission" date="2021-01" db="EMBL/GenBank/DDBJ databases">
        <title>Description of Breznakiella homolactica.</title>
        <authorList>
            <person name="Song Y."/>
            <person name="Brune A."/>
        </authorList>
    </citation>
    <scope>NUCLEOTIDE SEQUENCE</scope>
    <source>
        <strain evidence="2">RmG30</strain>
    </source>
</reference>
<proteinExistence type="predicted"/>
<gene>
    <name evidence="2" type="ORF">JFL75_15810</name>
</gene>
<accession>A0A7T7XL33</accession>
<dbReference type="Pfam" id="PF02464">
    <property type="entry name" value="CinA"/>
    <property type="match status" value="1"/>
</dbReference>
<dbReference type="NCBIfam" id="TIGR00199">
    <property type="entry name" value="PncC_domain"/>
    <property type="match status" value="1"/>
</dbReference>
<dbReference type="EMBL" id="CP067089">
    <property type="protein sequence ID" value="QQO08385.1"/>
    <property type="molecule type" value="Genomic_DNA"/>
</dbReference>
<dbReference type="Gene3D" id="3.90.950.20">
    <property type="entry name" value="CinA-like"/>
    <property type="match status" value="1"/>
</dbReference>
<keyword evidence="3" id="KW-1185">Reference proteome</keyword>
<dbReference type="SUPFAM" id="SSF142433">
    <property type="entry name" value="CinA-like"/>
    <property type="match status" value="1"/>
</dbReference>
<evidence type="ECO:0000259" key="1">
    <source>
        <dbReference type="Pfam" id="PF02464"/>
    </source>
</evidence>
<dbReference type="KEGG" id="bhc:JFL75_15810"/>
<evidence type="ECO:0000313" key="2">
    <source>
        <dbReference type="EMBL" id="QQO08385.1"/>
    </source>
</evidence>
<organism evidence="2 3">
    <name type="scientific">Breznakiella homolactica</name>
    <dbReference type="NCBI Taxonomy" id="2798577"/>
    <lineage>
        <taxon>Bacteria</taxon>
        <taxon>Pseudomonadati</taxon>
        <taxon>Spirochaetota</taxon>
        <taxon>Spirochaetia</taxon>
        <taxon>Spirochaetales</taxon>
        <taxon>Breznakiellaceae</taxon>
        <taxon>Breznakiella</taxon>
    </lineage>
</organism>
<evidence type="ECO:0000313" key="3">
    <source>
        <dbReference type="Proteomes" id="UP000595917"/>
    </source>
</evidence>
<protein>
    <submittedName>
        <fullName evidence="2">Nicotinamide-nucleotide amidohydrolase family protein</fullName>
    </submittedName>
</protein>
<dbReference type="RefSeq" id="WP_215625691.1">
    <property type="nucleotide sequence ID" value="NZ_CP067089.2"/>
</dbReference>
<dbReference type="InterPro" id="IPR008136">
    <property type="entry name" value="CinA_C"/>
</dbReference>
<name>A0A7T7XL33_9SPIR</name>
<dbReference type="AlphaFoldDB" id="A0A7T7XL33"/>